<dbReference type="Pfam" id="PF01713">
    <property type="entry name" value="Smr"/>
    <property type="match status" value="1"/>
</dbReference>
<dbReference type="Gene3D" id="3.30.1370.110">
    <property type="match status" value="1"/>
</dbReference>
<evidence type="ECO:0000259" key="1">
    <source>
        <dbReference type="Pfam" id="PF01713"/>
    </source>
</evidence>
<dbReference type="EMBL" id="FNID01000009">
    <property type="protein sequence ID" value="SDN01181.1"/>
    <property type="molecule type" value="Genomic_DNA"/>
</dbReference>
<accession>A0A1G9XXE6</accession>
<dbReference type="AlphaFoldDB" id="A0A1G9XXE6"/>
<dbReference type="InterPro" id="IPR002625">
    <property type="entry name" value="Smr_dom"/>
</dbReference>
<feature type="domain" description="Smr" evidence="1">
    <location>
        <begin position="15"/>
        <end position="70"/>
    </location>
</feature>
<reference evidence="2 3" key="1">
    <citation type="submission" date="2016-10" db="EMBL/GenBank/DDBJ databases">
        <authorList>
            <person name="de Groot N.N."/>
        </authorList>
    </citation>
    <scope>NUCLEOTIDE SEQUENCE [LARGE SCALE GENOMIC DNA]</scope>
    <source>
        <strain evidence="2 3">CGMCC 1.5012</strain>
    </source>
</reference>
<dbReference type="STRING" id="258515.SAMN05192585_10969"/>
<organism evidence="2 3">
    <name type="scientific">Acetanaerobacterium elongatum</name>
    <dbReference type="NCBI Taxonomy" id="258515"/>
    <lineage>
        <taxon>Bacteria</taxon>
        <taxon>Bacillati</taxon>
        <taxon>Bacillota</taxon>
        <taxon>Clostridia</taxon>
        <taxon>Eubacteriales</taxon>
        <taxon>Oscillospiraceae</taxon>
        <taxon>Acetanaerobacterium</taxon>
    </lineage>
</organism>
<dbReference type="RefSeq" id="WP_143008042.1">
    <property type="nucleotide sequence ID" value="NZ_FNID01000009.1"/>
</dbReference>
<dbReference type="InterPro" id="IPR036063">
    <property type="entry name" value="Smr_dom_sf"/>
</dbReference>
<evidence type="ECO:0000313" key="3">
    <source>
        <dbReference type="Proteomes" id="UP000199182"/>
    </source>
</evidence>
<protein>
    <submittedName>
        <fullName evidence="2">Smr domain-containing protein</fullName>
    </submittedName>
</protein>
<keyword evidence="3" id="KW-1185">Reference proteome</keyword>
<dbReference type="Proteomes" id="UP000199182">
    <property type="component" value="Unassembled WGS sequence"/>
</dbReference>
<evidence type="ECO:0000313" key="2">
    <source>
        <dbReference type="EMBL" id="SDN01181.1"/>
    </source>
</evidence>
<dbReference type="OrthoDB" id="5432142at2"/>
<sequence length="113" mass="12846">MNIPIINLEKGMPYAEDAVRIMNAALRLQRSAGSKAVKLIHGYGSSGTGGRIKAEVHRALEEKKRRGEIREYIKGEEFSLFYAPCRKMLDTLPQLQNDKDYLRCNQGITIVFF</sequence>
<gene>
    <name evidence="2" type="ORF">SAMN05192585_10969</name>
</gene>
<proteinExistence type="predicted"/>
<name>A0A1G9XXE6_9FIRM</name>